<feature type="transmembrane region" description="Helical" evidence="6">
    <location>
        <begin position="199"/>
        <end position="218"/>
    </location>
</feature>
<evidence type="ECO:0000256" key="3">
    <source>
        <dbReference type="ARBA" id="ARBA00022692"/>
    </source>
</evidence>
<feature type="transmembrane region" description="Helical" evidence="6">
    <location>
        <begin position="395"/>
        <end position="413"/>
    </location>
</feature>
<feature type="transmembrane region" description="Helical" evidence="6">
    <location>
        <begin position="169"/>
        <end position="187"/>
    </location>
</feature>
<keyword evidence="4 6" id="KW-1133">Transmembrane helix</keyword>
<sequence length="457" mass="48894">MPHRFRKKTADNLVFPFWPEEGNSLCHTSKKKDIMMTNHITQPLVLDSQKVSGWHVAMIVIGVAITLPAFLIGSEIMGALGAGQGSFAILTGGVILAVIASACMYIAVCKRQTTYQLLNASFGSLGSRGVSFLISVTLLGWFGVTVSLFGQAAARSMEELFSVQLPFEFYVMAGCLVMTGTTIYGFHAIDILSKFTVPFMLLILVAGVYFVSSNFSWAQIWTTPATGAGGIATFGGAVSVVVGSFMVGMTILPDISRFINRKEQVYVASLGSFGSVFAFILIMAGLPVLMTGEKSLINAMYQSGLGVPALVMMIFASWTTNVSNLYSSSLGLAQVFPKIRGERITVVAGLLGGMMAVSGIMDYLIGFLVLLGIFIPPVAGIYIAHFFWRCRECTTAISGSAFLSWGLASGFALMTSSNVFTLTTVPALDSFLTATLCYGVISKACVLWPRSQPSDDC</sequence>
<dbReference type="InParanoid" id="A0A2G4YW82"/>
<feature type="transmembrane region" description="Helical" evidence="6">
    <location>
        <begin position="344"/>
        <end position="361"/>
    </location>
</feature>
<feature type="transmembrane region" description="Helical" evidence="6">
    <location>
        <begin position="230"/>
        <end position="253"/>
    </location>
</feature>
<dbReference type="GO" id="GO:0005886">
    <property type="term" value="C:plasma membrane"/>
    <property type="evidence" value="ECO:0007669"/>
    <property type="project" value="TreeGrafter"/>
</dbReference>
<dbReference type="AlphaFoldDB" id="A0A2G4YW82"/>
<evidence type="ECO:0000256" key="5">
    <source>
        <dbReference type="ARBA" id="ARBA00023136"/>
    </source>
</evidence>
<comment type="subcellular location">
    <subcellularLocation>
        <location evidence="1">Membrane</location>
        <topology evidence="1">Multi-pass membrane protein</topology>
    </subcellularLocation>
</comment>
<dbReference type="PANTHER" id="PTHR30569">
    <property type="entry name" value="CYTOSINE TRANSPORTER CODB"/>
    <property type="match status" value="1"/>
</dbReference>
<dbReference type="PANTHER" id="PTHR30569:SF0">
    <property type="entry name" value="CYTOSINE PERMEASE"/>
    <property type="match status" value="1"/>
</dbReference>
<dbReference type="OrthoDB" id="9780088at2"/>
<dbReference type="FunCoup" id="A0A2G4YW82">
    <property type="interactions" value="34"/>
</dbReference>
<organism evidence="7 8">
    <name type="scientific">Paremcibacter congregatus</name>
    <dbReference type="NCBI Taxonomy" id="2043170"/>
    <lineage>
        <taxon>Bacteria</taxon>
        <taxon>Pseudomonadati</taxon>
        <taxon>Pseudomonadota</taxon>
        <taxon>Alphaproteobacteria</taxon>
        <taxon>Emcibacterales</taxon>
        <taxon>Emcibacteraceae</taxon>
        <taxon>Paremcibacter</taxon>
    </lineage>
</organism>
<dbReference type="EMBL" id="PDEM01000007">
    <property type="protein sequence ID" value="PHZ86585.1"/>
    <property type="molecule type" value="Genomic_DNA"/>
</dbReference>
<feature type="transmembrane region" description="Helical" evidence="6">
    <location>
        <begin position="85"/>
        <end position="108"/>
    </location>
</feature>
<dbReference type="InterPro" id="IPR030191">
    <property type="entry name" value="CodB"/>
</dbReference>
<gene>
    <name evidence="7" type="ORF">CRD36_01515</name>
</gene>
<feature type="transmembrane region" description="Helical" evidence="6">
    <location>
        <begin position="265"/>
        <end position="289"/>
    </location>
</feature>
<evidence type="ECO:0000313" key="7">
    <source>
        <dbReference type="EMBL" id="PHZ86585.1"/>
    </source>
</evidence>
<comment type="caution">
    <text evidence="7">The sequence shown here is derived from an EMBL/GenBank/DDBJ whole genome shotgun (WGS) entry which is preliminary data.</text>
</comment>
<reference evidence="7 8" key="1">
    <citation type="submission" date="2017-10" db="EMBL/GenBank/DDBJ databases">
        <title>Frigbacter circumglobatus gen. nov. sp. nov., isolated from sediment cultured in situ.</title>
        <authorList>
            <person name="Zhao Z."/>
        </authorList>
    </citation>
    <scope>NUCLEOTIDE SEQUENCE [LARGE SCALE GENOMIC DNA]</scope>
    <source>
        <strain evidence="7 8">ZYL</strain>
    </source>
</reference>
<dbReference type="Pfam" id="PF02133">
    <property type="entry name" value="Transp_cyt_pur"/>
    <property type="match status" value="1"/>
</dbReference>
<evidence type="ECO:0000313" key="8">
    <source>
        <dbReference type="Proteomes" id="UP000229730"/>
    </source>
</evidence>
<comment type="similarity">
    <text evidence="2">Belongs to the purine-cytosine permease (2.A.39) family.</text>
</comment>
<evidence type="ECO:0000256" key="2">
    <source>
        <dbReference type="ARBA" id="ARBA00008974"/>
    </source>
</evidence>
<evidence type="ECO:0008006" key="9">
    <source>
        <dbReference type="Google" id="ProtNLM"/>
    </source>
</evidence>
<keyword evidence="8" id="KW-1185">Reference proteome</keyword>
<feature type="transmembrane region" description="Helical" evidence="6">
    <location>
        <begin position="129"/>
        <end position="149"/>
    </location>
</feature>
<name>A0A2G4YW82_9PROT</name>
<evidence type="ECO:0000256" key="1">
    <source>
        <dbReference type="ARBA" id="ARBA00004141"/>
    </source>
</evidence>
<feature type="transmembrane region" description="Helical" evidence="6">
    <location>
        <begin position="309"/>
        <end position="332"/>
    </location>
</feature>
<dbReference type="Gene3D" id="1.10.4160.10">
    <property type="entry name" value="Hydantoin permease"/>
    <property type="match status" value="1"/>
</dbReference>
<keyword evidence="3 6" id="KW-0812">Transmembrane</keyword>
<feature type="transmembrane region" description="Helical" evidence="6">
    <location>
        <begin position="367"/>
        <end position="388"/>
    </location>
</feature>
<proteinExistence type="inferred from homology"/>
<keyword evidence="5 6" id="KW-0472">Membrane</keyword>
<dbReference type="Proteomes" id="UP000229730">
    <property type="component" value="Unassembled WGS sequence"/>
</dbReference>
<dbReference type="GO" id="GO:0015209">
    <property type="term" value="F:cytosine transmembrane transporter activity"/>
    <property type="evidence" value="ECO:0007669"/>
    <property type="project" value="InterPro"/>
</dbReference>
<evidence type="ECO:0000256" key="6">
    <source>
        <dbReference type="SAM" id="Phobius"/>
    </source>
</evidence>
<evidence type="ECO:0000256" key="4">
    <source>
        <dbReference type="ARBA" id="ARBA00022989"/>
    </source>
</evidence>
<accession>A0A2G4YW82</accession>
<feature type="transmembrane region" description="Helical" evidence="6">
    <location>
        <begin position="54"/>
        <end position="73"/>
    </location>
</feature>
<protein>
    <recommendedName>
        <fullName evidence="9">Cytosine permease</fullName>
    </recommendedName>
</protein>
<dbReference type="InterPro" id="IPR001248">
    <property type="entry name" value="Pur-cyt_permease"/>
</dbReference>